<protein>
    <submittedName>
        <fullName evidence="9">DUF2029 domain-containing protein</fullName>
    </submittedName>
</protein>
<evidence type="ECO:0000256" key="1">
    <source>
        <dbReference type="ARBA" id="ARBA00004651"/>
    </source>
</evidence>
<keyword evidence="10" id="KW-1185">Reference proteome</keyword>
<comment type="caution">
    <text evidence="9">The sequence shown here is derived from an EMBL/GenBank/DDBJ whole genome shotgun (WGS) entry which is preliminary data.</text>
</comment>
<gene>
    <name evidence="9" type="ORF">JKJ07_44875</name>
</gene>
<evidence type="ECO:0000313" key="9">
    <source>
        <dbReference type="EMBL" id="MBL7261441.1"/>
    </source>
</evidence>
<dbReference type="Proteomes" id="UP000598996">
    <property type="component" value="Unassembled WGS sequence"/>
</dbReference>
<feature type="transmembrane region" description="Helical" evidence="8">
    <location>
        <begin position="72"/>
        <end position="93"/>
    </location>
</feature>
<feature type="transmembrane region" description="Helical" evidence="8">
    <location>
        <begin position="276"/>
        <end position="292"/>
    </location>
</feature>
<evidence type="ECO:0000256" key="6">
    <source>
        <dbReference type="ARBA" id="ARBA00023136"/>
    </source>
</evidence>
<sequence length="427" mass="44277">MRTRSVLIGLGCLAALWAAGFYLQAYGVPDLAVDHTAVRGWLTGGDLYGYGTGRPPVTAILLAPAAFLPLPVVAWLLALAGLAALVLTLVALAGPVARRYGRSRFTAVLAAAALALLTEPVRAVLGLGHLDLLLLCLITADVVALRRSAWARRRAAWWPGPPASRPPGGRLGLLRRVWSTGAWAGVGVGIATALALGPALFIAYLAVTRQWRAAITATGTAATLMLGGLLIAPGATGAWFSTVLFQVDRSGPVGDPANQSLAGLLARLYDSSSTPVLVWLSFAVLLLAVGLIRARAAHADGDEIAAFTLVGLTAAAAAPVSPSHKLVWVLPAVLILVDAAARSRIGARRPGRPRRFAGAGYASAGLATYVLFAVPAQWAMSWNAYAFAVIVLMNALPWRPGVASAAPPVRRPVVPHRVPAIPGPRGS</sequence>
<keyword evidence="2" id="KW-1003">Cell membrane</keyword>
<evidence type="ECO:0000256" key="2">
    <source>
        <dbReference type="ARBA" id="ARBA00022475"/>
    </source>
</evidence>
<keyword evidence="3" id="KW-0808">Transferase</keyword>
<feature type="transmembrane region" description="Helical" evidence="8">
    <location>
        <begin position="326"/>
        <end position="345"/>
    </location>
</feature>
<accession>A0ABS1W3X6</accession>
<organism evidence="9 10">
    <name type="scientific">Paractinoplanes lichenicola</name>
    <dbReference type="NCBI Taxonomy" id="2802976"/>
    <lineage>
        <taxon>Bacteria</taxon>
        <taxon>Bacillati</taxon>
        <taxon>Actinomycetota</taxon>
        <taxon>Actinomycetes</taxon>
        <taxon>Micromonosporales</taxon>
        <taxon>Micromonosporaceae</taxon>
        <taxon>Paractinoplanes</taxon>
    </lineage>
</organism>
<evidence type="ECO:0000256" key="8">
    <source>
        <dbReference type="SAM" id="Phobius"/>
    </source>
</evidence>
<dbReference type="EMBL" id="JAENHO010000019">
    <property type="protein sequence ID" value="MBL7261441.1"/>
    <property type="molecule type" value="Genomic_DNA"/>
</dbReference>
<evidence type="ECO:0000256" key="7">
    <source>
        <dbReference type="ARBA" id="ARBA00024033"/>
    </source>
</evidence>
<evidence type="ECO:0000256" key="3">
    <source>
        <dbReference type="ARBA" id="ARBA00022679"/>
    </source>
</evidence>
<comment type="subcellular location">
    <subcellularLocation>
        <location evidence="1">Cell membrane</location>
        <topology evidence="1">Multi-pass membrane protein</topology>
    </subcellularLocation>
</comment>
<feature type="transmembrane region" description="Helical" evidence="8">
    <location>
        <begin position="105"/>
        <end position="125"/>
    </location>
</feature>
<dbReference type="Pfam" id="PF09594">
    <property type="entry name" value="GT87"/>
    <property type="match status" value="1"/>
</dbReference>
<feature type="transmembrane region" description="Helical" evidence="8">
    <location>
        <begin position="182"/>
        <end position="207"/>
    </location>
</feature>
<feature type="transmembrane region" description="Helical" evidence="8">
    <location>
        <begin position="219"/>
        <end position="240"/>
    </location>
</feature>
<keyword evidence="4 8" id="KW-0812">Transmembrane</keyword>
<reference evidence="9 10" key="1">
    <citation type="submission" date="2021-01" db="EMBL/GenBank/DDBJ databases">
        <title>Actinoplanes sp. nov. LDG1-01 isolated from lichen.</title>
        <authorList>
            <person name="Saeng-In P."/>
            <person name="Phongsopitanun W."/>
            <person name="Kanchanasin P."/>
            <person name="Yuki M."/>
            <person name="Kudo T."/>
            <person name="Ohkuma M."/>
            <person name="Tanasupawat S."/>
        </authorList>
    </citation>
    <scope>NUCLEOTIDE SEQUENCE [LARGE SCALE GENOMIC DNA]</scope>
    <source>
        <strain evidence="9 10">LDG1-01</strain>
    </source>
</reference>
<name>A0ABS1W3X6_9ACTN</name>
<keyword evidence="6 8" id="KW-0472">Membrane</keyword>
<evidence type="ECO:0000256" key="5">
    <source>
        <dbReference type="ARBA" id="ARBA00022989"/>
    </source>
</evidence>
<feature type="transmembrane region" description="Helical" evidence="8">
    <location>
        <begin position="357"/>
        <end position="378"/>
    </location>
</feature>
<proteinExistence type="inferred from homology"/>
<dbReference type="InterPro" id="IPR018584">
    <property type="entry name" value="GT87"/>
</dbReference>
<feature type="transmembrane region" description="Helical" evidence="8">
    <location>
        <begin position="304"/>
        <end position="320"/>
    </location>
</feature>
<evidence type="ECO:0000256" key="4">
    <source>
        <dbReference type="ARBA" id="ARBA00022692"/>
    </source>
</evidence>
<keyword evidence="5 8" id="KW-1133">Transmembrane helix</keyword>
<comment type="similarity">
    <text evidence="7">Belongs to the glycosyltransferase 87 family.</text>
</comment>
<evidence type="ECO:0000313" key="10">
    <source>
        <dbReference type="Proteomes" id="UP000598996"/>
    </source>
</evidence>